<sequence>MRLLLITYYFPPCGGSTVQRWLKWLPILVEQGFEVTVLTTKDGDYPVYDESLLAEIPPEVTVIRTKTFKFEKIWKIFTGNKRPIPYGNISKNKEQNLINRILIWIRLNLIIPDIRKFWNPSALKKAIDYLRITPVDYVITTGPPHSTHLIGLKLKKQLKIKWIADWRDPWTSIYYLQLNPPSRISCFWHKKLETKVAQTADWNVVVSEHLASQLPTNKISVIYSGYDDKKIPAPVIAQTKEKETTFKLKFIGNITEGQRLDILIQIIAKAFPDEDIELSFIGTNLSEEYRTLLQNLLPGRYVCKNFIPHKEALQEMQDSQVLLLLINYYPGAEGMLTTKLFEYLASYNKILCLGPHNSEAEKLINRYKAGKCFDINESEDAIEYLRNLYSLWHSGKTLKNDIEVTELSAQNQVLKLIDLIHSLNSQS</sequence>
<organism evidence="1 2">
    <name type="scientific">Candidatus Syntrophosphaera thermopropionivorans</name>
    <dbReference type="NCBI Taxonomy" id="2593015"/>
    <lineage>
        <taxon>Bacteria</taxon>
        <taxon>Pseudomonadati</taxon>
        <taxon>Candidatus Cloacimonadota</taxon>
        <taxon>Candidatus Cloacimonadia</taxon>
        <taxon>Candidatus Cloacimonadales</taxon>
        <taxon>Candidatus Cloacimonadaceae</taxon>
        <taxon>Candidatus Syntrophosphaera</taxon>
    </lineage>
</organism>
<protein>
    <submittedName>
        <fullName evidence="1">Glycosyl transferase</fullName>
    </submittedName>
</protein>
<evidence type="ECO:0000313" key="1">
    <source>
        <dbReference type="EMBL" id="TDF73064.1"/>
    </source>
</evidence>
<gene>
    <name evidence="1" type="ORF">E0946_04095</name>
</gene>
<evidence type="ECO:0000313" key="2">
    <source>
        <dbReference type="Proteomes" id="UP000294588"/>
    </source>
</evidence>
<keyword evidence="2" id="KW-1185">Reference proteome</keyword>
<comment type="caution">
    <text evidence="1">The sequence shown here is derived from an EMBL/GenBank/DDBJ whole genome shotgun (WGS) entry which is preliminary data.</text>
</comment>
<proteinExistence type="predicted"/>
<dbReference type="EMBL" id="SMOG01000009">
    <property type="protein sequence ID" value="TDF73064.1"/>
    <property type="molecule type" value="Genomic_DNA"/>
</dbReference>
<dbReference type="Proteomes" id="UP000294588">
    <property type="component" value="Unassembled WGS sequence"/>
</dbReference>
<reference evidence="1" key="1">
    <citation type="submission" date="2019-03" db="EMBL/GenBank/DDBJ databases">
        <title>Candidatus Syntrophosphaera thermopropionivorans: a novel player in syntrophic propionate oxidation during anaerobic digestion.</title>
        <authorList>
            <person name="Dyksma S."/>
        </authorList>
    </citation>
    <scope>NUCLEOTIDE SEQUENCE</scope>
    <source>
        <strain evidence="1">W5</strain>
    </source>
</reference>
<accession>A0AC61QJ59</accession>
<keyword evidence="1" id="KW-0808">Transferase</keyword>
<name>A0AC61QJ59_9BACT</name>